<comment type="caution">
    <text evidence="2">The sequence shown here is derived from an EMBL/GenBank/DDBJ whole genome shotgun (WGS) entry which is preliminary data.</text>
</comment>
<reference evidence="2" key="1">
    <citation type="submission" date="2023-06" db="EMBL/GenBank/DDBJ databases">
        <title>Genomic of Parafulvivirga corallium.</title>
        <authorList>
            <person name="Wang G."/>
        </authorList>
    </citation>
    <scope>NUCLEOTIDE SEQUENCE</scope>
    <source>
        <strain evidence="2">BMA10</strain>
    </source>
</reference>
<protein>
    <submittedName>
        <fullName evidence="2">DUF3472 domain-containing protein</fullName>
    </submittedName>
</protein>
<feature type="domain" description="DUF5077" evidence="1">
    <location>
        <begin position="36"/>
        <end position="158"/>
    </location>
</feature>
<evidence type="ECO:0000259" key="1">
    <source>
        <dbReference type="Pfam" id="PF16871"/>
    </source>
</evidence>
<sequence length="435" mass="49401">MKKTSFFLLIFTINIACNGQKETQTPLPQLETNINIPIAGNSWVINDRNATKKIISDTGIKNWSNGDVKIGTFARFGLEGDVNIALRVRVSSGKSKIKFSHGSESKEIEVSNSDFQVIPVGTFAIKREGYQRFDLQGIEKSSATFAEVTDILIGGPATKKDLYYVKDEFYWGRRGPSVHLSYQLPNEDMAVQWFYNEITVPEGEDVIGSYFMANGFGEGYFGIQVNSETERRILFSVWSPYRTDNPNEIPEEDRIQLLKKGKDVNTGEFGNEGSGGQSFKRYFWKAGTTYRFLLKGEPNGDNSTDYTAYFYAPEIGTWELIASFKRPKTNTHLTRLYSFLENFTPETGDISRKVFFSNQWVYDINGQWHELTKAQYTADATARKNARMDYAGGSEQNRFFLKNCGFFSERIAFDQPFTRKVSGKNPPNIDFSALP</sequence>
<dbReference type="Pfam" id="PF11958">
    <property type="entry name" value="DUF3472"/>
    <property type="match status" value="1"/>
</dbReference>
<accession>A0ABT8KGM7</accession>
<dbReference type="RefSeq" id="WP_346749881.1">
    <property type="nucleotide sequence ID" value="NZ_JAUJEA010000001.1"/>
</dbReference>
<name>A0ABT8KGM7_9BACT</name>
<dbReference type="InterPro" id="IPR031712">
    <property type="entry name" value="DUF5077"/>
</dbReference>
<evidence type="ECO:0000313" key="3">
    <source>
        <dbReference type="Proteomes" id="UP001172082"/>
    </source>
</evidence>
<dbReference type="Pfam" id="PF16871">
    <property type="entry name" value="DUF5077"/>
    <property type="match status" value="1"/>
</dbReference>
<dbReference type="InterPro" id="IPR021862">
    <property type="entry name" value="DUF3472"/>
</dbReference>
<keyword evidence="3" id="KW-1185">Reference proteome</keyword>
<dbReference type="EMBL" id="JAUJEA010000001">
    <property type="protein sequence ID" value="MDN5199849.1"/>
    <property type="molecule type" value="Genomic_DNA"/>
</dbReference>
<proteinExistence type="predicted"/>
<evidence type="ECO:0000313" key="2">
    <source>
        <dbReference type="EMBL" id="MDN5199849.1"/>
    </source>
</evidence>
<organism evidence="2 3">
    <name type="scientific">Splendidivirga corallicola</name>
    <dbReference type="NCBI Taxonomy" id="3051826"/>
    <lineage>
        <taxon>Bacteria</taxon>
        <taxon>Pseudomonadati</taxon>
        <taxon>Bacteroidota</taxon>
        <taxon>Cytophagia</taxon>
        <taxon>Cytophagales</taxon>
        <taxon>Splendidivirgaceae</taxon>
        <taxon>Splendidivirga</taxon>
    </lineage>
</organism>
<dbReference type="Proteomes" id="UP001172082">
    <property type="component" value="Unassembled WGS sequence"/>
</dbReference>
<gene>
    <name evidence="2" type="ORF">QQ008_00705</name>
</gene>